<dbReference type="RefSeq" id="WP_227476075.1">
    <property type="nucleotide sequence ID" value="NZ_JAFMPT010000003.1"/>
</dbReference>
<dbReference type="Gene3D" id="2.130.10.10">
    <property type="entry name" value="YVTN repeat-like/Quinoprotein amine dehydrogenase"/>
    <property type="match status" value="1"/>
</dbReference>
<dbReference type="EMBL" id="JAFMPT010000003">
    <property type="protein sequence ID" value="MCC1483625.1"/>
    <property type="molecule type" value="Genomic_DNA"/>
</dbReference>
<accession>A0ABS8EK84</accession>
<dbReference type="Proteomes" id="UP000778797">
    <property type="component" value="Unassembled WGS sequence"/>
</dbReference>
<organism evidence="1 2">
    <name type="scientific">Winogradskyella immobilis</name>
    <dbReference type="NCBI Taxonomy" id="2816852"/>
    <lineage>
        <taxon>Bacteria</taxon>
        <taxon>Pseudomonadati</taxon>
        <taxon>Bacteroidota</taxon>
        <taxon>Flavobacteriia</taxon>
        <taxon>Flavobacteriales</taxon>
        <taxon>Flavobacteriaceae</taxon>
        <taxon>Winogradskyella</taxon>
    </lineage>
</organism>
<protein>
    <submittedName>
        <fullName evidence="1">Glutaminyl-peptide cyclotransferase</fullName>
    </submittedName>
</protein>
<gene>
    <name evidence="1" type="ORF">J1C55_03395</name>
</gene>
<name>A0ABS8EK84_9FLAO</name>
<dbReference type="Pfam" id="PF05096">
    <property type="entry name" value="Glu_cyclase_2"/>
    <property type="match status" value="1"/>
</dbReference>
<evidence type="ECO:0000313" key="1">
    <source>
        <dbReference type="EMBL" id="MCC1483625.1"/>
    </source>
</evidence>
<dbReference type="InterPro" id="IPR011044">
    <property type="entry name" value="Quino_amine_DH_bsu"/>
</dbReference>
<dbReference type="InterPro" id="IPR007788">
    <property type="entry name" value="QCT"/>
</dbReference>
<dbReference type="InterPro" id="IPR015943">
    <property type="entry name" value="WD40/YVTN_repeat-like_dom_sf"/>
</dbReference>
<comment type="caution">
    <text evidence="1">The sequence shown here is derived from an EMBL/GenBank/DDBJ whole genome shotgun (WGS) entry which is preliminary data.</text>
</comment>
<dbReference type="PANTHER" id="PTHR31270">
    <property type="entry name" value="GLUTAMINYL-PEPTIDE CYCLOTRANSFERASE"/>
    <property type="match status" value="1"/>
</dbReference>
<proteinExistence type="predicted"/>
<keyword evidence="2" id="KW-1185">Reference proteome</keyword>
<evidence type="ECO:0000313" key="2">
    <source>
        <dbReference type="Proteomes" id="UP000778797"/>
    </source>
</evidence>
<sequence length="343" mass="38120">MSTFKYFSIILLSIFLVNCGGNPSVNSSGLTVKTSAKNNKATIGETVKLSLNNPNGVSVSSLQYLLDGKPVTANLTLNSKLGKQNLVAQVISDGDTLQATSNLVVVNNKTPDLYTYEIVNTYPHDITSYTQGLEFYKSELYESTGQFGESKLRKVDYKTGEVLKNLDLKNGYFGEGLTVLNDKIYQLTWKADTGIIYDVNTFEKLGTFRYDHSIEGWGLCNDGTSLYKSDGTEKIWTLNSSTLTEDDKIEVYTNKGKIKSLNELEWINGKIYANIYQQNGVAIINPKNGVVEGVIDFSPLSKLVTQHDKLDVLNGIAYNPETETVFVTGKLWDKLFEVKITKK</sequence>
<dbReference type="PANTHER" id="PTHR31270:SF1">
    <property type="entry name" value="GLUTAMINYL-PEPTIDE CYCLOTRANSFERASE"/>
    <property type="match status" value="1"/>
</dbReference>
<reference evidence="2" key="2">
    <citation type="submission" date="2023-07" db="EMBL/GenBank/DDBJ databases">
        <title>Genome of Winogradskyella sp. E313.</title>
        <authorList>
            <person name="Zhou Y."/>
        </authorList>
    </citation>
    <scope>NUCLEOTIDE SEQUENCE [LARGE SCALE GENOMIC DNA]</scope>
    <source>
        <strain evidence="2">E313</strain>
    </source>
</reference>
<dbReference type="SUPFAM" id="SSF50969">
    <property type="entry name" value="YVTN repeat-like/Quinoprotein amine dehydrogenase"/>
    <property type="match status" value="1"/>
</dbReference>
<reference evidence="2" key="1">
    <citation type="submission" date="2021-03" db="EMBL/GenBank/DDBJ databases">
        <title>Genome of Cognatishimia sp. F0-27.</title>
        <authorList>
            <person name="Ping X."/>
        </authorList>
    </citation>
    <scope>NUCLEOTIDE SEQUENCE [LARGE SCALE GENOMIC DNA]</scope>
    <source>
        <strain evidence="2">E313</strain>
    </source>
</reference>